<evidence type="ECO:0000313" key="2">
    <source>
        <dbReference type="EMBL" id="CAA9563379.1"/>
    </source>
</evidence>
<protein>
    <submittedName>
        <fullName evidence="2">Uncharacterized protein</fullName>
    </submittedName>
</protein>
<keyword evidence="1" id="KW-0472">Membrane</keyword>
<accession>A0A6J4UYF6</accession>
<proteinExistence type="predicted"/>
<keyword evidence="1" id="KW-0812">Transmembrane</keyword>
<dbReference type="AlphaFoldDB" id="A0A6J4UYF6"/>
<gene>
    <name evidence="2" type="ORF">AVDCRST_MAG86-964</name>
</gene>
<reference evidence="2" key="1">
    <citation type="submission" date="2020-02" db="EMBL/GenBank/DDBJ databases">
        <authorList>
            <person name="Meier V. D."/>
        </authorList>
    </citation>
    <scope>NUCLEOTIDE SEQUENCE</scope>
    <source>
        <strain evidence="2">AVDCRST_MAG86</strain>
    </source>
</reference>
<sequence>MLTTACSSDTGAVRTLGCERSNGFAPTWVLARVLGSVLTVGVVIKLLTRTYLKNGFVD</sequence>
<evidence type="ECO:0000256" key="1">
    <source>
        <dbReference type="SAM" id="Phobius"/>
    </source>
</evidence>
<organism evidence="2">
    <name type="scientific">uncultured Truepera sp</name>
    <dbReference type="NCBI Taxonomy" id="543023"/>
    <lineage>
        <taxon>Bacteria</taxon>
        <taxon>Thermotogati</taxon>
        <taxon>Deinococcota</taxon>
        <taxon>Deinococci</taxon>
        <taxon>Trueperales</taxon>
        <taxon>Trueperaceae</taxon>
        <taxon>Truepera</taxon>
        <taxon>environmental samples</taxon>
    </lineage>
</organism>
<feature type="transmembrane region" description="Helical" evidence="1">
    <location>
        <begin position="29"/>
        <end position="48"/>
    </location>
</feature>
<dbReference type="EMBL" id="CADCWP010000057">
    <property type="protein sequence ID" value="CAA9563379.1"/>
    <property type="molecule type" value="Genomic_DNA"/>
</dbReference>
<keyword evidence="1" id="KW-1133">Transmembrane helix</keyword>
<name>A0A6J4UYF6_9DEIN</name>